<accession>A0ABD0J6W7</accession>
<sequence>MSQTWTQWKNRRLGPNIISDRSFSYEEVDLSIVGLVPTRAKTQHLPQLYTAQGDGYLPYRRSPVAGASMVCSVLLLKEEVCVEKDSGGCWGYCLRALGWNHGSRRTAERTRRWRSALGAVAEGGTSLGFPAS</sequence>
<evidence type="ECO:0000313" key="1">
    <source>
        <dbReference type="EMBL" id="KAK7463920.1"/>
    </source>
</evidence>
<reference evidence="1 2" key="1">
    <citation type="journal article" date="2023" name="Sci. Data">
        <title>Genome assembly of the Korean intertidal mud-creeper Batillaria attramentaria.</title>
        <authorList>
            <person name="Patra A.K."/>
            <person name="Ho P.T."/>
            <person name="Jun S."/>
            <person name="Lee S.J."/>
            <person name="Kim Y."/>
            <person name="Won Y.J."/>
        </authorList>
    </citation>
    <scope>NUCLEOTIDE SEQUENCE [LARGE SCALE GENOMIC DNA]</scope>
    <source>
        <strain evidence="1">Wonlab-2016</strain>
    </source>
</reference>
<proteinExistence type="predicted"/>
<comment type="caution">
    <text evidence="1">The sequence shown here is derived from an EMBL/GenBank/DDBJ whole genome shotgun (WGS) entry which is preliminary data.</text>
</comment>
<keyword evidence="2" id="KW-1185">Reference proteome</keyword>
<organism evidence="1 2">
    <name type="scientific">Batillaria attramentaria</name>
    <dbReference type="NCBI Taxonomy" id="370345"/>
    <lineage>
        <taxon>Eukaryota</taxon>
        <taxon>Metazoa</taxon>
        <taxon>Spiralia</taxon>
        <taxon>Lophotrochozoa</taxon>
        <taxon>Mollusca</taxon>
        <taxon>Gastropoda</taxon>
        <taxon>Caenogastropoda</taxon>
        <taxon>Sorbeoconcha</taxon>
        <taxon>Cerithioidea</taxon>
        <taxon>Batillariidae</taxon>
        <taxon>Batillaria</taxon>
    </lineage>
</organism>
<evidence type="ECO:0000313" key="2">
    <source>
        <dbReference type="Proteomes" id="UP001519460"/>
    </source>
</evidence>
<dbReference type="AlphaFoldDB" id="A0ABD0J6W7"/>
<protein>
    <submittedName>
        <fullName evidence="1">Uncharacterized protein</fullName>
    </submittedName>
</protein>
<gene>
    <name evidence="1" type="ORF">BaRGS_00038086</name>
</gene>
<name>A0ABD0J6W7_9CAEN</name>
<dbReference type="Proteomes" id="UP001519460">
    <property type="component" value="Unassembled WGS sequence"/>
</dbReference>
<dbReference type="EMBL" id="JACVVK020000598">
    <property type="protein sequence ID" value="KAK7463920.1"/>
    <property type="molecule type" value="Genomic_DNA"/>
</dbReference>